<sequence length="566" mass="62199">MPITGWDITGGVVDKDLRHYLNLRFSKGSVDHDHQQIIRDNLYLRTISYKYMQLLHICSERTLPCSLRRAAGNPPLEAAEEEQIKMSLRSTAKMRIVIGLRGAADKDCRLIYITSGHQHKSNVSMSAALADADPLSNTVVFTTTKLLSRLDMSVNWEEGRGRGRETVRGTGWRKLWEKAVAGHQYSSWLGLLRTADLFFGPAHFDCRLAKLTLQDLTCRQRANLSNLVEASARSTLSSCTTRQPKEGEVPGVDYNFVSVERFMELEQSGALLESGTYEDNFYGTPKPPAEPSPAAPPLNVSEALLPGARPSAQGKRKRNQSVSNMEQRSSLEPPEEEEEESPVVNGNGVAITPESSEHEDKSTDASGEVAVETSSQAHASVEPPTEEEEEEEEEEAPKSPSKSPLKVPDLDEEELGPLPDNWEMAYTEKGEVYFIESQGPGALETGSQTWGSGDLGLWRPWALETGSQGPGALETTSQGLGSQGPGALETLGSGDLGLLRLGLRGLGLLRLRLRVLAFWIGDIWNLWLLRPRWGELGPSGNRSRGLLQPSENRDRRNGCAVQTLGC</sequence>
<dbReference type="SMART" id="SM00072">
    <property type="entry name" value="GuKc"/>
    <property type="match status" value="1"/>
</dbReference>
<dbReference type="EMBL" id="SRLO01000157">
    <property type="protein sequence ID" value="TNN70864.1"/>
    <property type="molecule type" value="Genomic_DNA"/>
</dbReference>
<dbReference type="InterPro" id="IPR036020">
    <property type="entry name" value="WW_dom_sf"/>
</dbReference>
<dbReference type="OrthoDB" id="8930705at2759"/>
<dbReference type="GO" id="GO:0031697">
    <property type="term" value="F:beta-1 adrenergic receptor binding"/>
    <property type="evidence" value="ECO:0007669"/>
    <property type="project" value="TreeGrafter"/>
</dbReference>
<dbReference type="PANTHER" id="PTHR10316:SF78">
    <property type="entry name" value="MEMBRANE-ASSOCIATED GUANYLATE KINASE, WW AND PDZ DOMAIN-CONTAINING PROTEIN 2 ISOFORM X1"/>
    <property type="match status" value="1"/>
</dbReference>
<dbReference type="FunFam" id="3.30.63.10:FF:000003">
    <property type="entry name" value="Membrane-associated guanylate kinase, WW and PDZ domain-containing protein 3 isoform 1"/>
    <property type="match status" value="1"/>
</dbReference>
<gene>
    <name evidence="6" type="primary">Magi2_5</name>
    <name evidence="6" type="ORF">EYF80_018849</name>
</gene>
<keyword evidence="6" id="KW-0418">Kinase</keyword>
<keyword evidence="2" id="KW-0677">Repeat</keyword>
<organism evidence="6 7">
    <name type="scientific">Liparis tanakae</name>
    <name type="common">Tanaka's snailfish</name>
    <dbReference type="NCBI Taxonomy" id="230148"/>
    <lineage>
        <taxon>Eukaryota</taxon>
        <taxon>Metazoa</taxon>
        <taxon>Chordata</taxon>
        <taxon>Craniata</taxon>
        <taxon>Vertebrata</taxon>
        <taxon>Euteleostomi</taxon>
        <taxon>Actinopterygii</taxon>
        <taxon>Neopterygii</taxon>
        <taxon>Teleostei</taxon>
        <taxon>Neoteleostei</taxon>
        <taxon>Acanthomorphata</taxon>
        <taxon>Eupercaria</taxon>
        <taxon>Perciformes</taxon>
        <taxon>Cottioidei</taxon>
        <taxon>Cottales</taxon>
        <taxon>Liparidae</taxon>
        <taxon>Liparis</taxon>
    </lineage>
</organism>
<dbReference type="SUPFAM" id="SSF52540">
    <property type="entry name" value="P-loop containing nucleoside triphosphate hydrolases"/>
    <property type="match status" value="1"/>
</dbReference>
<feature type="domain" description="Guanylate kinase-like" evidence="5">
    <location>
        <begin position="193"/>
        <end position="284"/>
    </location>
</feature>
<feature type="compositionally biased region" description="Pro residues" evidence="4">
    <location>
        <begin position="285"/>
        <end position="296"/>
    </location>
</feature>
<dbReference type="InterPro" id="IPR008144">
    <property type="entry name" value="Guanylate_kin-like_dom"/>
</dbReference>
<dbReference type="InterPro" id="IPR020590">
    <property type="entry name" value="Guanylate_kinase_CS"/>
</dbReference>
<dbReference type="AlphaFoldDB" id="A0A4Z2I0R0"/>
<dbReference type="GO" id="GO:0030425">
    <property type="term" value="C:dendrite"/>
    <property type="evidence" value="ECO:0007669"/>
    <property type="project" value="TreeGrafter"/>
</dbReference>
<evidence type="ECO:0000256" key="4">
    <source>
        <dbReference type="SAM" id="MobiDB-lite"/>
    </source>
</evidence>
<keyword evidence="6" id="KW-0808">Transferase</keyword>
<dbReference type="Proteomes" id="UP000314294">
    <property type="component" value="Unassembled WGS sequence"/>
</dbReference>
<comment type="subcellular location">
    <subcellularLocation>
        <location evidence="1">Membrane</location>
        <topology evidence="1">Peripheral membrane protein</topology>
    </subcellularLocation>
</comment>
<evidence type="ECO:0000256" key="3">
    <source>
        <dbReference type="ARBA" id="ARBA00023136"/>
    </source>
</evidence>
<protein>
    <submittedName>
        <fullName evidence="6">Membrane-associated guanylate kinase, WW and PDZ domain-containing protein 2</fullName>
    </submittedName>
</protein>
<keyword evidence="7" id="KW-1185">Reference proteome</keyword>
<dbReference type="GO" id="GO:0016301">
    <property type="term" value="F:kinase activity"/>
    <property type="evidence" value="ECO:0007669"/>
    <property type="project" value="UniProtKB-KW"/>
</dbReference>
<dbReference type="GO" id="GO:0005886">
    <property type="term" value="C:plasma membrane"/>
    <property type="evidence" value="ECO:0007669"/>
    <property type="project" value="GOC"/>
</dbReference>
<dbReference type="GO" id="GO:0030159">
    <property type="term" value="F:signaling receptor complex adaptor activity"/>
    <property type="evidence" value="ECO:0007669"/>
    <property type="project" value="TreeGrafter"/>
</dbReference>
<dbReference type="GO" id="GO:0007165">
    <property type="term" value="P:signal transduction"/>
    <property type="evidence" value="ECO:0007669"/>
    <property type="project" value="TreeGrafter"/>
</dbReference>
<dbReference type="Gene3D" id="2.20.70.10">
    <property type="match status" value="1"/>
</dbReference>
<dbReference type="InterPro" id="IPR027417">
    <property type="entry name" value="P-loop_NTPase"/>
</dbReference>
<reference evidence="6 7" key="1">
    <citation type="submission" date="2019-03" db="EMBL/GenBank/DDBJ databases">
        <title>First draft genome of Liparis tanakae, snailfish: a comprehensive survey of snailfish specific genes.</title>
        <authorList>
            <person name="Kim W."/>
            <person name="Song I."/>
            <person name="Jeong J.-H."/>
            <person name="Kim D."/>
            <person name="Kim S."/>
            <person name="Ryu S."/>
            <person name="Song J.Y."/>
            <person name="Lee S.K."/>
        </authorList>
    </citation>
    <scope>NUCLEOTIDE SEQUENCE [LARGE SCALE GENOMIC DNA]</scope>
    <source>
        <tissue evidence="6">Muscle</tissue>
    </source>
</reference>
<dbReference type="PROSITE" id="PS00856">
    <property type="entry name" value="GUANYLATE_KINASE_1"/>
    <property type="match status" value="1"/>
</dbReference>
<feature type="region of interest" description="Disordered" evidence="4">
    <location>
        <begin position="276"/>
        <end position="414"/>
    </location>
</feature>
<dbReference type="InterPro" id="IPR008145">
    <property type="entry name" value="GK/Ca_channel_bsu"/>
</dbReference>
<evidence type="ECO:0000313" key="7">
    <source>
        <dbReference type="Proteomes" id="UP000314294"/>
    </source>
</evidence>
<evidence type="ECO:0000256" key="1">
    <source>
        <dbReference type="ARBA" id="ARBA00004170"/>
    </source>
</evidence>
<accession>A0A4Z2I0R0</accession>
<evidence type="ECO:0000313" key="6">
    <source>
        <dbReference type="EMBL" id="TNN70864.1"/>
    </source>
</evidence>
<feature type="compositionally biased region" description="Acidic residues" evidence="4">
    <location>
        <begin position="384"/>
        <end position="395"/>
    </location>
</feature>
<dbReference type="PROSITE" id="PS50052">
    <property type="entry name" value="GUANYLATE_KINASE_2"/>
    <property type="match status" value="1"/>
</dbReference>
<evidence type="ECO:0000256" key="2">
    <source>
        <dbReference type="ARBA" id="ARBA00022737"/>
    </source>
</evidence>
<proteinExistence type="predicted"/>
<dbReference type="GO" id="GO:0046332">
    <property type="term" value="F:SMAD binding"/>
    <property type="evidence" value="ECO:0007669"/>
    <property type="project" value="TreeGrafter"/>
</dbReference>
<name>A0A4Z2I0R0_9TELE</name>
<dbReference type="PANTHER" id="PTHR10316">
    <property type="entry name" value="MEMBRANE ASSOCIATED GUANYLATE KINASE-RELATED"/>
    <property type="match status" value="1"/>
</dbReference>
<dbReference type="Pfam" id="PF00625">
    <property type="entry name" value="Guanylate_kin"/>
    <property type="match status" value="1"/>
</dbReference>
<comment type="caution">
    <text evidence="6">The sequence shown here is derived from an EMBL/GenBank/DDBJ whole genome shotgun (WGS) entry which is preliminary data.</text>
</comment>
<evidence type="ECO:0000259" key="5">
    <source>
        <dbReference type="PROSITE" id="PS50052"/>
    </source>
</evidence>
<keyword evidence="3" id="KW-0472">Membrane</keyword>
<dbReference type="SUPFAM" id="SSF51045">
    <property type="entry name" value="WW domain"/>
    <property type="match status" value="1"/>
</dbReference>
<dbReference type="GO" id="GO:0005737">
    <property type="term" value="C:cytoplasm"/>
    <property type="evidence" value="ECO:0007669"/>
    <property type="project" value="TreeGrafter"/>
</dbReference>
<dbReference type="Gene3D" id="3.30.63.10">
    <property type="entry name" value="Guanylate Kinase phosphate binding domain"/>
    <property type="match status" value="1"/>
</dbReference>
<dbReference type="Pfam" id="PF16663">
    <property type="entry name" value="MAGI_u1"/>
    <property type="match status" value="1"/>
</dbReference>
<dbReference type="GO" id="GO:0070699">
    <property type="term" value="F:type II activin receptor binding"/>
    <property type="evidence" value="ECO:0007669"/>
    <property type="project" value="TreeGrafter"/>
</dbReference>
<dbReference type="GO" id="GO:0005911">
    <property type="term" value="C:cell-cell junction"/>
    <property type="evidence" value="ECO:0007669"/>
    <property type="project" value="TreeGrafter"/>
</dbReference>
<dbReference type="GO" id="GO:0043113">
    <property type="term" value="P:receptor clustering"/>
    <property type="evidence" value="ECO:0007669"/>
    <property type="project" value="TreeGrafter"/>
</dbReference>